<dbReference type="Pfam" id="PF02633">
    <property type="entry name" value="Creatininase"/>
    <property type="match status" value="1"/>
</dbReference>
<dbReference type="PANTHER" id="PTHR35005:SF1">
    <property type="entry name" value="2-AMINO-5-FORMYLAMINO-6-RIBOSYLAMINOPYRIMIDIN-4(3H)-ONE 5'-MONOPHOSPHATE DEFORMYLASE"/>
    <property type="match status" value="1"/>
</dbReference>
<accession>A0ABQ1R8F1</accession>
<dbReference type="InterPro" id="IPR024087">
    <property type="entry name" value="Creatininase-like_sf"/>
</dbReference>
<dbReference type="RefSeq" id="WP_099034842.1">
    <property type="nucleotide sequence ID" value="NZ_BMGJ01000004.1"/>
</dbReference>
<keyword evidence="3" id="KW-0378">Hydrolase</keyword>
<evidence type="ECO:0000256" key="2">
    <source>
        <dbReference type="ARBA" id="ARBA00022723"/>
    </source>
</evidence>
<comment type="cofactor">
    <cofactor evidence="1">
        <name>Zn(2+)</name>
        <dbReference type="ChEBI" id="CHEBI:29105"/>
    </cofactor>
</comment>
<keyword evidence="4" id="KW-0862">Zinc</keyword>
<keyword evidence="2" id="KW-0479">Metal-binding</keyword>
<proteinExistence type="inferred from homology"/>
<organism evidence="7 8">
    <name type="scientific">Lacimicrobium alkaliphilum</name>
    <dbReference type="NCBI Taxonomy" id="1526571"/>
    <lineage>
        <taxon>Bacteria</taxon>
        <taxon>Pseudomonadati</taxon>
        <taxon>Pseudomonadota</taxon>
        <taxon>Gammaproteobacteria</taxon>
        <taxon>Alteromonadales</taxon>
        <taxon>Alteromonadaceae</taxon>
        <taxon>Lacimicrobium</taxon>
    </lineage>
</organism>
<sequence>MLLAQSSWMEVEDYLKHSDSIVIPIGSIEQHGPNGLLGTDAICPEVIAHKAATLTQMLVGPTFSVGCAQHHLAFAGTITLRPSTMIASILDWTASLQRHGFERIYWLNGHGGNVATVNAAFAESYAQRSFSGEQQATELLHKLQNWWQFESVATLCKQLYPVGDGQHATASEVSVTYAAYPEAQKQVTMEPKIAPTGTITHADDYRRQFPDGRIGSDPSQSSEQDGKQIIQTAAEAVAADFERFAKS</sequence>
<dbReference type="PANTHER" id="PTHR35005">
    <property type="entry name" value="3-DEHYDRO-SCYLLO-INOSOSE HYDROLASE"/>
    <property type="match status" value="1"/>
</dbReference>
<evidence type="ECO:0000256" key="6">
    <source>
        <dbReference type="SAM" id="MobiDB-lite"/>
    </source>
</evidence>
<dbReference type="Proteomes" id="UP000614272">
    <property type="component" value="Unassembled WGS sequence"/>
</dbReference>
<evidence type="ECO:0000256" key="5">
    <source>
        <dbReference type="ARBA" id="ARBA00024029"/>
    </source>
</evidence>
<comment type="similarity">
    <text evidence="5">Belongs to the creatininase superfamily.</text>
</comment>
<evidence type="ECO:0000313" key="8">
    <source>
        <dbReference type="Proteomes" id="UP000614272"/>
    </source>
</evidence>
<evidence type="ECO:0000256" key="1">
    <source>
        <dbReference type="ARBA" id="ARBA00001947"/>
    </source>
</evidence>
<evidence type="ECO:0000256" key="4">
    <source>
        <dbReference type="ARBA" id="ARBA00022833"/>
    </source>
</evidence>
<dbReference type="SUPFAM" id="SSF102215">
    <property type="entry name" value="Creatininase"/>
    <property type="match status" value="1"/>
</dbReference>
<reference evidence="8" key="1">
    <citation type="journal article" date="2019" name="Int. J. Syst. Evol. Microbiol.">
        <title>The Global Catalogue of Microorganisms (GCM) 10K type strain sequencing project: providing services to taxonomists for standard genome sequencing and annotation.</title>
        <authorList>
            <consortium name="The Broad Institute Genomics Platform"/>
            <consortium name="The Broad Institute Genome Sequencing Center for Infectious Disease"/>
            <person name="Wu L."/>
            <person name="Ma J."/>
        </authorList>
    </citation>
    <scope>NUCLEOTIDE SEQUENCE [LARGE SCALE GENOMIC DNA]</scope>
    <source>
        <strain evidence="8">CGMCC 1.12923</strain>
    </source>
</reference>
<dbReference type="Gene3D" id="3.40.50.10310">
    <property type="entry name" value="Creatininase"/>
    <property type="match status" value="1"/>
</dbReference>
<gene>
    <name evidence="7" type="ORF">GCM10011357_13820</name>
</gene>
<dbReference type="EMBL" id="BMGJ01000004">
    <property type="protein sequence ID" value="GGD59787.1"/>
    <property type="molecule type" value="Genomic_DNA"/>
</dbReference>
<evidence type="ECO:0000313" key="7">
    <source>
        <dbReference type="EMBL" id="GGD59787.1"/>
    </source>
</evidence>
<keyword evidence="8" id="KW-1185">Reference proteome</keyword>
<feature type="region of interest" description="Disordered" evidence="6">
    <location>
        <begin position="207"/>
        <end position="227"/>
    </location>
</feature>
<dbReference type="InterPro" id="IPR003785">
    <property type="entry name" value="Creatininase/forma_Hydrolase"/>
</dbReference>
<protein>
    <submittedName>
        <fullName evidence="7">Amidase</fullName>
    </submittedName>
</protein>
<comment type="caution">
    <text evidence="7">The sequence shown here is derived from an EMBL/GenBank/DDBJ whole genome shotgun (WGS) entry which is preliminary data.</text>
</comment>
<name>A0ABQ1R8F1_9ALTE</name>
<evidence type="ECO:0000256" key="3">
    <source>
        <dbReference type="ARBA" id="ARBA00022801"/>
    </source>
</evidence>